<sequence length="141" mass="16251">MTETITPALKWQYEQLLNEMLLLESHSADQGCSCETESEVCIRKHLLAIETYAQESVPLETDEELQTKLQQLVAESKLKRNAEERKLHGEDHGSAEGESEWVDAWRSQIIEDQGLAENHSEWVRGWRRKFASRGLDEPEIS</sequence>
<dbReference type="AlphaFoldDB" id="A0A1G6ANS3"/>
<dbReference type="OrthoDB" id="9836166at2"/>
<dbReference type="RefSeq" id="WP_092116929.1">
    <property type="nucleotide sequence ID" value="NZ_FMXO01000002.1"/>
</dbReference>
<name>A0A1G6ANS3_9BACT</name>
<evidence type="ECO:0000313" key="1">
    <source>
        <dbReference type="EMBL" id="SDB10030.1"/>
    </source>
</evidence>
<evidence type="ECO:0000313" key="2">
    <source>
        <dbReference type="Proteomes" id="UP000198771"/>
    </source>
</evidence>
<protein>
    <submittedName>
        <fullName evidence="1">Uncharacterized protein</fullName>
    </submittedName>
</protein>
<gene>
    <name evidence="1" type="ORF">SAMN05660653_00526</name>
</gene>
<organism evidence="1 2">
    <name type="scientific">Desulfonatronum thiosulfatophilum</name>
    <dbReference type="NCBI Taxonomy" id="617002"/>
    <lineage>
        <taxon>Bacteria</taxon>
        <taxon>Pseudomonadati</taxon>
        <taxon>Thermodesulfobacteriota</taxon>
        <taxon>Desulfovibrionia</taxon>
        <taxon>Desulfovibrionales</taxon>
        <taxon>Desulfonatronaceae</taxon>
        <taxon>Desulfonatronum</taxon>
    </lineage>
</organism>
<dbReference type="Proteomes" id="UP000198771">
    <property type="component" value="Unassembled WGS sequence"/>
</dbReference>
<keyword evidence="2" id="KW-1185">Reference proteome</keyword>
<accession>A0A1G6ANS3</accession>
<proteinExistence type="predicted"/>
<dbReference type="EMBL" id="FMXO01000002">
    <property type="protein sequence ID" value="SDB10030.1"/>
    <property type="molecule type" value="Genomic_DNA"/>
</dbReference>
<reference evidence="1 2" key="1">
    <citation type="submission" date="2016-10" db="EMBL/GenBank/DDBJ databases">
        <authorList>
            <person name="de Groot N.N."/>
        </authorList>
    </citation>
    <scope>NUCLEOTIDE SEQUENCE [LARGE SCALE GENOMIC DNA]</scope>
    <source>
        <strain evidence="1 2">ASO4-2</strain>
    </source>
</reference>